<dbReference type="EMBL" id="JAVDXT010000003">
    <property type="protein sequence ID" value="MDR7378867.1"/>
    <property type="molecule type" value="Genomic_DNA"/>
</dbReference>
<sequence>MFSLFVQYVLFLTTRRLASVEQAAMDASNVANDLFESADARAGRDPHHSAELRAAALASLSFVR</sequence>
<evidence type="ECO:0000313" key="2">
    <source>
        <dbReference type="Proteomes" id="UP001180487"/>
    </source>
</evidence>
<organism evidence="1 2">
    <name type="scientific">Rhodoferax ferrireducens</name>
    <dbReference type="NCBI Taxonomy" id="192843"/>
    <lineage>
        <taxon>Bacteria</taxon>
        <taxon>Pseudomonadati</taxon>
        <taxon>Pseudomonadota</taxon>
        <taxon>Betaproteobacteria</taxon>
        <taxon>Burkholderiales</taxon>
        <taxon>Comamonadaceae</taxon>
        <taxon>Rhodoferax</taxon>
    </lineage>
</organism>
<protein>
    <submittedName>
        <fullName evidence="1">Uncharacterized protein</fullName>
    </submittedName>
</protein>
<evidence type="ECO:0000313" key="1">
    <source>
        <dbReference type="EMBL" id="MDR7378867.1"/>
    </source>
</evidence>
<dbReference type="RefSeq" id="WP_310375157.1">
    <property type="nucleotide sequence ID" value="NZ_JAVDXT010000003.1"/>
</dbReference>
<dbReference type="Proteomes" id="UP001180487">
    <property type="component" value="Unassembled WGS sequence"/>
</dbReference>
<keyword evidence="2" id="KW-1185">Reference proteome</keyword>
<name>A0ABU2CC00_9BURK</name>
<reference evidence="1 2" key="1">
    <citation type="submission" date="2023-07" db="EMBL/GenBank/DDBJ databases">
        <title>Sorghum-associated microbial communities from plants grown in Nebraska, USA.</title>
        <authorList>
            <person name="Schachtman D."/>
        </authorList>
    </citation>
    <scope>NUCLEOTIDE SEQUENCE [LARGE SCALE GENOMIC DNA]</scope>
    <source>
        <strain evidence="1 2">BE313</strain>
    </source>
</reference>
<comment type="caution">
    <text evidence="1">The sequence shown here is derived from an EMBL/GenBank/DDBJ whole genome shotgun (WGS) entry which is preliminary data.</text>
</comment>
<gene>
    <name evidence="1" type="ORF">J2X19_003561</name>
</gene>
<proteinExistence type="predicted"/>
<accession>A0ABU2CC00</accession>